<name>A0AA42CXZ1_9GAMM</name>
<dbReference type="InterPro" id="IPR018060">
    <property type="entry name" value="HTH_AraC"/>
</dbReference>
<protein>
    <submittedName>
        <fullName evidence="5">AraC family transcriptional regulator</fullName>
    </submittedName>
</protein>
<evidence type="ECO:0000313" key="6">
    <source>
        <dbReference type="Proteomes" id="UP001165678"/>
    </source>
</evidence>
<dbReference type="RefSeq" id="WP_250935495.1">
    <property type="nucleotide sequence ID" value="NZ_JAMLJK010000001.1"/>
</dbReference>
<keyword evidence="2" id="KW-0238">DNA-binding</keyword>
<comment type="caution">
    <text evidence="5">The sequence shown here is derived from an EMBL/GenBank/DDBJ whole genome shotgun (WGS) entry which is preliminary data.</text>
</comment>
<dbReference type="Pfam" id="PF12833">
    <property type="entry name" value="HTH_18"/>
    <property type="match status" value="1"/>
</dbReference>
<dbReference type="Pfam" id="PF02311">
    <property type="entry name" value="AraC_binding"/>
    <property type="match status" value="1"/>
</dbReference>
<evidence type="ECO:0000256" key="3">
    <source>
        <dbReference type="ARBA" id="ARBA00023163"/>
    </source>
</evidence>
<dbReference type="PANTHER" id="PTHR46796:SF2">
    <property type="entry name" value="TRANSCRIPTIONAL REGULATORY PROTEIN"/>
    <property type="match status" value="1"/>
</dbReference>
<evidence type="ECO:0000313" key="5">
    <source>
        <dbReference type="EMBL" id="MCX2524450.1"/>
    </source>
</evidence>
<organism evidence="5 6">
    <name type="scientific">Larsenimonas rhizosphaerae</name>
    <dbReference type="NCBI Taxonomy" id="2944682"/>
    <lineage>
        <taxon>Bacteria</taxon>
        <taxon>Pseudomonadati</taxon>
        <taxon>Pseudomonadota</taxon>
        <taxon>Gammaproteobacteria</taxon>
        <taxon>Oceanospirillales</taxon>
        <taxon>Halomonadaceae</taxon>
        <taxon>Larsenimonas</taxon>
    </lineage>
</organism>
<dbReference type="GO" id="GO:0043565">
    <property type="term" value="F:sequence-specific DNA binding"/>
    <property type="evidence" value="ECO:0007669"/>
    <property type="project" value="InterPro"/>
</dbReference>
<accession>A0AA42CXZ1</accession>
<gene>
    <name evidence="5" type="ORF">OQ287_09365</name>
</gene>
<dbReference type="PROSITE" id="PS01124">
    <property type="entry name" value="HTH_ARAC_FAMILY_2"/>
    <property type="match status" value="1"/>
</dbReference>
<dbReference type="EMBL" id="JAPIVE010000002">
    <property type="protein sequence ID" value="MCX2524450.1"/>
    <property type="molecule type" value="Genomic_DNA"/>
</dbReference>
<keyword evidence="1" id="KW-0805">Transcription regulation</keyword>
<dbReference type="SUPFAM" id="SSF46689">
    <property type="entry name" value="Homeodomain-like"/>
    <property type="match status" value="1"/>
</dbReference>
<dbReference type="InterPro" id="IPR037923">
    <property type="entry name" value="HTH-like"/>
</dbReference>
<feature type="domain" description="HTH araC/xylS-type" evidence="4">
    <location>
        <begin position="168"/>
        <end position="246"/>
    </location>
</feature>
<dbReference type="InterPro" id="IPR009057">
    <property type="entry name" value="Homeodomain-like_sf"/>
</dbReference>
<dbReference type="Proteomes" id="UP001165678">
    <property type="component" value="Unassembled WGS sequence"/>
</dbReference>
<evidence type="ECO:0000256" key="1">
    <source>
        <dbReference type="ARBA" id="ARBA00023015"/>
    </source>
</evidence>
<evidence type="ECO:0000256" key="2">
    <source>
        <dbReference type="ARBA" id="ARBA00023125"/>
    </source>
</evidence>
<sequence length="246" mass="27781">MTTTRSDWCVQSPLAHIERIEARFQGHAYSMHRHDTYAIGITLQGIQSFHYRSTHLSSVPGTVIVVHPDELHDGHAGDEQGFQYRMLYVRPALIQSILGGRSLPYLEGGLSRDPRLVRAVQALLSDMTHATCALEETDGLFDLAMALDATGDTKAPRTRQSINHTAAERVRQYLDAHWQDNVSLELLETLADRERWSLSKDFRALFGTSPYRYLTLRRLDHTRQFIAEQASLSEAAFRAGFADQAT</sequence>
<dbReference type="InterPro" id="IPR050204">
    <property type="entry name" value="AraC_XylS_family_regulators"/>
</dbReference>
<dbReference type="Gene3D" id="1.10.10.60">
    <property type="entry name" value="Homeodomain-like"/>
    <property type="match status" value="1"/>
</dbReference>
<proteinExistence type="predicted"/>
<keyword evidence="3" id="KW-0804">Transcription</keyword>
<dbReference type="AlphaFoldDB" id="A0AA42CXZ1"/>
<dbReference type="GO" id="GO:0003700">
    <property type="term" value="F:DNA-binding transcription factor activity"/>
    <property type="evidence" value="ECO:0007669"/>
    <property type="project" value="InterPro"/>
</dbReference>
<dbReference type="PANTHER" id="PTHR46796">
    <property type="entry name" value="HTH-TYPE TRANSCRIPTIONAL ACTIVATOR RHAS-RELATED"/>
    <property type="match status" value="1"/>
</dbReference>
<reference evidence="5" key="1">
    <citation type="submission" date="2022-11" db="EMBL/GenBank/DDBJ databases">
        <title>Larsenimonas rhizosphaerae sp. nov., isolated from a tidal mudflat.</title>
        <authorList>
            <person name="Lee S.D."/>
            <person name="Kim I.S."/>
        </authorList>
    </citation>
    <scope>NUCLEOTIDE SEQUENCE</scope>
    <source>
        <strain evidence="5">GH2-1</strain>
    </source>
</reference>
<keyword evidence="6" id="KW-1185">Reference proteome</keyword>
<dbReference type="InterPro" id="IPR003313">
    <property type="entry name" value="AraC-bd"/>
</dbReference>
<evidence type="ECO:0000259" key="4">
    <source>
        <dbReference type="PROSITE" id="PS01124"/>
    </source>
</evidence>
<dbReference type="SUPFAM" id="SSF51215">
    <property type="entry name" value="Regulatory protein AraC"/>
    <property type="match status" value="1"/>
</dbReference>